<dbReference type="Proteomes" id="UP000306102">
    <property type="component" value="Unassembled WGS sequence"/>
</dbReference>
<feature type="region of interest" description="Disordered" evidence="5">
    <location>
        <begin position="993"/>
        <end position="1015"/>
    </location>
</feature>
<dbReference type="EMBL" id="SDRB02011225">
    <property type="protein sequence ID" value="THG02291.1"/>
    <property type="molecule type" value="Genomic_DNA"/>
</dbReference>
<gene>
    <name evidence="7" type="ORF">TEA_012262</name>
</gene>
<dbReference type="InterPro" id="IPR035979">
    <property type="entry name" value="RBD_domain_sf"/>
</dbReference>
<sequence>MFQAPNRSSKPTHGGNDSEYPVPPSNNLWVGNLSPDVTDLDLMNLFSRHGSVDSVTPYASRSYAFVYYKRIEDAKAAKQALQGTILRGNSLKIQFARPAKPCKSLWVSGIGPSITKEILEEEFLKFGKIEEFKFLRDRNTAYVDYLRLEDAFQALKSMNGKQIGSDQIRVDFLRSQTSRREQGADYHDAREGQFLSRRMGPSDSPWMPQDTIRNYSEPMHSGSKRQLHSQSSGGPKGDGQPSNILWIGYPPPVHVDEQMLHNAMILFGEIESIRSFPLMHYSLVEFRSVDEARRAKEGLQGRLFNDSRISIMYSDSGLAPSQDYPGFHPGIKGPRPDMFFNEPPFRPAHMDMFHHNLPMVANTLSGPAPSSGILGPNMLMRPFGPQGNFEPLLSGPEFNDLTALHKRPDANPNGLMGGPNWRRLSPAPGMLPSPSSGMKRPIRPVSGAWDVFDANQLQRESKRARIDTVFPVYDSSFPSKKMDDQGLGLDRLHGLRPQVDGGASGSEVNVQEKNIFSPPEVRIKTVGNDHVHPDHDYIWRGVIAKGGTPVCCARCVPLGRGIESEIPDVVNCSARTGLDMLTKHYSDAIGYDIVFFLPDSEEDFASYTEFLRYLGAKGRAGVAKFEDGTTLFLVPPSDFLSNVLNVAGPERLYGVVLKFAQHSPSSTSMQPQSFPSHYMDGHQIPSQNEYSGLPREENVLQMDYSSALHEDSLPPRNQLAPSITASLPMQPASGNTAAVSQAGVSLTPELIATLASLLPATAKSSGSEAAQQPLGSSSMRPSMPASTELERGLLQQGPQQTGHPLHQVEHQFNLQRQLPQVQTYATGLNTSSNSPLGVTGNSQVQDPAFHLPQGAVSSRPLNMLGNPSQSGQLSVSPQVDWQRQYEVPQITQTGFGMAHGTDSLGSYGSSIYQQPANSVSLSNQVHGSNVTQQPHTALPQGADISELSNQVLQLQPALYGASQGTSEVEVDKNQRYQSTLQFAANLLLQIQQKQQQQQQQQQQPSTQAGQGSVNH</sequence>
<feature type="region of interest" description="Disordered" evidence="5">
    <location>
        <begin position="1"/>
        <end position="24"/>
    </location>
</feature>
<feature type="domain" description="RRM" evidence="6">
    <location>
        <begin position="103"/>
        <end position="175"/>
    </location>
</feature>
<feature type="domain" description="RRM" evidence="6">
    <location>
        <begin position="26"/>
        <end position="98"/>
    </location>
</feature>
<evidence type="ECO:0000256" key="4">
    <source>
        <dbReference type="PROSITE-ProRule" id="PRU00176"/>
    </source>
</evidence>
<evidence type="ECO:0000313" key="7">
    <source>
        <dbReference type="EMBL" id="THG02291.1"/>
    </source>
</evidence>
<keyword evidence="8" id="KW-1185">Reference proteome</keyword>
<evidence type="ECO:0000256" key="1">
    <source>
        <dbReference type="ARBA" id="ARBA00004123"/>
    </source>
</evidence>
<evidence type="ECO:0000313" key="8">
    <source>
        <dbReference type="Proteomes" id="UP000306102"/>
    </source>
</evidence>
<feature type="domain" description="RRM" evidence="6">
    <location>
        <begin position="243"/>
        <end position="316"/>
    </location>
</feature>
<organism evidence="7 8">
    <name type="scientific">Camellia sinensis var. sinensis</name>
    <name type="common">China tea</name>
    <dbReference type="NCBI Taxonomy" id="542762"/>
    <lineage>
        <taxon>Eukaryota</taxon>
        <taxon>Viridiplantae</taxon>
        <taxon>Streptophyta</taxon>
        <taxon>Embryophyta</taxon>
        <taxon>Tracheophyta</taxon>
        <taxon>Spermatophyta</taxon>
        <taxon>Magnoliopsida</taxon>
        <taxon>eudicotyledons</taxon>
        <taxon>Gunneridae</taxon>
        <taxon>Pentapetalae</taxon>
        <taxon>asterids</taxon>
        <taxon>Ericales</taxon>
        <taxon>Theaceae</taxon>
        <taxon>Camellia</taxon>
    </lineage>
</organism>
<feature type="compositionally biased region" description="Basic and acidic residues" evidence="5">
    <location>
        <begin position="179"/>
        <end position="191"/>
    </location>
</feature>
<dbReference type="Pfam" id="PF00076">
    <property type="entry name" value="RRM_1"/>
    <property type="match status" value="3"/>
</dbReference>
<dbReference type="GO" id="GO:0003723">
    <property type="term" value="F:RNA binding"/>
    <property type="evidence" value="ECO:0007669"/>
    <property type="project" value="UniProtKB-UniRule"/>
</dbReference>
<protein>
    <recommendedName>
        <fullName evidence="6">RRM domain-containing protein</fullName>
    </recommendedName>
</protein>
<dbReference type="InterPro" id="IPR000504">
    <property type="entry name" value="RRM_dom"/>
</dbReference>
<accession>A0A4S4DHL5</accession>
<keyword evidence="3" id="KW-0539">Nucleus</keyword>
<evidence type="ECO:0000256" key="2">
    <source>
        <dbReference type="ARBA" id="ARBA00022884"/>
    </source>
</evidence>
<dbReference type="InterPro" id="IPR012677">
    <property type="entry name" value="Nucleotide-bd_a/b_plait_sf"/>
</dbReference>
<dbReference type="GO" id="GO:0005634">
    <property type="term" value="C:nucleus"/>
    <property type="evidence" value="ECO:0007669"/>
    <property type="project" value="UniProtKB-SubCell"/>
</dbReference>
<feature type="compositionally biased region" description="Polar residues" evidence="5">
    <location>
        <begin position="764"/>
        <end position="780"/>
    </location>
</feature>
<keyword evidence="2 4" id="KW-0694">RNA-binding</keyword>
<comment type="caution">
    <text evidence="7">The sequence shown here is derived from an EMBL/GenBank/DDBJ whole genome shotgun (WGS) entry which is preliminary data.</text>
</comment>
<reference evidence="7 8" key="1">
    <citation type="journal article" date="2018" name="Proc. Natl. Acad. Sci. U.S.A.">
        <title>Draft genome sequence of Camellia sinensis var. sinensis provides insights into the evolution of the tea genome and tea quality.</title>
        <authorList>
            <person name="Wei C."/>
            <person name="Yang H."/>
            <person name="Wang S."/>
            <person name="Zhao J."/>
            <person name="Liu C."/>
            <person name="Gao L."/>
            <person name="Xia E."/>
            <person name="Lu Y."/>
            <person name="Tai Y."/>
            <person name="She G."/>
            <person name="Sun J."/>
            <person name="Cao H."/>
            <person name="Tong W."/>
            <person name="Gao Q."/>
            <person name="Li Y."/>
            <person name="Deng W."/>
            <person name="Jiang X."/>
            <person name="Wang W."/>
            <person name="Chen Q."/>
            <person name="Zhang S."/>
            <person name="Li H."/>
            <person name="Wu J."/>
            <person name="Wang P."/>
            <person name="Li P."/>
            <person name="Shi C."/>
            <person name="Zheng F."/>
            <person name="Jian J."/>
            <person name="Huang B."/>
            <person name="Shan D."/>
            <person name="Shi M."/>
            <person name="Fang C."/>
            <person name="Yue Y."/>
            <person name="Li F."/>
            <person name="Li D."/>
            <person name="Wei S."/>
            <person name="Han B."/>
            <person name="Jiang C."/>
            <person name="Yin Y."/>
            <person name="Xia T."/>
            <person name="Zhang Z."/>
            <person name="Bennetzen J.L."/>
            <person name="Zhao S."/>
            <person name="Wan X."/>
        </authorList>
    </citation>
    <scope>NUCLEOTIDE SEQUENCE [LARGE SCALE GENOMIC DNA]</scope>
    <source>
        <strain evidence="8">cv. Shuchazao</strain>
        <tissue evidence="7">Leaf</tissue>
    </source>
</reference>
<dbReference type="Pfam" id="PF07744">
    <property type="entry name" value="SPOC"/>
    <property type="match status" value="1"/>
</dbReference>
<evidence type="ECO:0000256" key="5">
    <source>
        <dbReference type="SAM" id="MobiDB-lite"/>
    </source>
</evidence>
<proteinExistence type="predicted"/>
<comment type="subcellular location">
    <subcellularLocation>
        <location evidence="1">Nucleus</location>
    </subcellularLocation>
</comment>
<feature type="region of interest" description="Disordered" evidence="5">
    <location>
        <begin position="764"/>
        <end position="789"/>
    </location>
</feature>
<dbReference type="CDD" id="cd00590">
    <property type="entry name" value="RRM_SF"/>
    <property type="match status" value="3"/>
</dbReference>
<evidence type="ECO:0000259" key="6">
    <source>
        <dbReference type="PROSITE" id="PS50102"/>
    </source>
</evidence>
<dbReference type="Gene3D" id="3.30.70.330">
    <property type="match status" value="3"/>
</dbReference>
<dbReference type="AlphaFoldDB" id="A0A4S4DHL5"/>
<evidence type="ECO:0000256" key="3">
    <source>
        <dbReference type="ARBA" id="ARBA00023242"/>
    </source>
</evidence>
<feature type="compositionally biased region" description="Polar residues" evidence="5">
    <location>
        <begin position="1"/>
        <end position="11"/>
    </location>
</feature>
<dbReference type="InterPro" id="IPR012921">
    <property type="entry name" value="SPOC_C"/>
</dbReference>
<dbReference type="STRING" id="542762.A0A4S4DHL5"/>
<dbReference type="PROSITE" id="PS50102">
    <property type="entry name" value="RRM"/>
    <property type="match status" value="3"/>
</dbReference>
<dbReference type="PANTHER" id="PTHR23189">
    <property type="entry name" value="RNA RECOGNITION MOTIF-CONTAINING"/>
    <property type="match status" value="1"/>
</dbReference>
<dbReference type="FunFam" id="3.30.70.330:FF:000415">
    <property type="entry name" value="Flowering time control protein FPA"/>
    <property type="match status" value="1"/>
</dbReference>
<name>A0A4S4DHL5_CAMSN</name>
<dbReference type="SUPFAM" id="SSF54928">
    <property type="entry name" value="RNA-binding domain, RBD"/>
    <property type="match status" value="2"/>
</dbReference>
<dbReference type="SMART" id="SM00360">
    <property type="entry name" value="RRM"/>
    <property type="match status" value="3"/>
</dbReference>
<feature type="region of interest" description="Disordered" evidence="5">
    <location>
        <begin position="179"/>
        <end position="244"/>
    </location>
</feature>